<dbReference type="Proteomes" id="UP000821853">
    <property type="component" value="Chromosome 2"/>
</dbReference>
<organism evidence="1 2">
    <name type="scientific">Haemaphysalis longicornis</name>
    <name type="common">Bush tick</name>
    <dbReference type="NCBI Taxonomy" id="44386"/>
    <lineage>
        <taxon>Eukaryota</taxon>
        <taxon>Metazoa</taxon>
        <taxon>Ecdysozoa</taxon>
        <taxon>Arthropoda</taxon>
        <taxon>Chelicerata</taxon>
        <taxon>Arachnida</taxon>
        <taxon>Acari</taxon>
        <taxon>Parasitiformes</taxon>
        <taxon>Ixodida</taxon>
        <taxon>Ixodoidea</taxon>
        <taxon>Ixodidae</taxon>
        <taxon>Haemaphysalinae</taxon>
        <taxon>Haemaphysalis</taxon>
    </lineage>
</organism>
<proteinExistence type="predicted"/>
<sequence>MKPIDLPPYVEDVLSLGAKFAVEPRRLAPELLSLVHHVSRHAADNEHNRCISEGVDVLSRCRPAPSKLPVKRVATFLKDHSISVVPADKEGGFAVISHDLFRTKADAVVSSVFGVHDNVVISRVNSEAKKLCNKLNLGTVVNHITNSKKDFLGVFFSAKTHKPDRPLRFIVSETGTWQKSIASFLQEKLGILTFDDPFLVNNSEDILDFLHSCSKQALYAFSLNIKDLITLCHMTNCLILSKATLTSSVVSLFKMPQGCLLVVF</sequence>
<name>A0A9J6G1U1_HAELO</name>
<dbReference type="OrthoDB" id="6509835at2759"/>
<accession>A0A9J6G1U1</accession>
<evidence type="ECO:0000313" key="1">
    <source>
        <dbReference type="EMBL" id="KAH9369011.1"/>
    </source>
</evidence>
<comment type="caution">
    <text evidence="1">The sequence shown here is derived from an EMBL/GenBank/DDBJ whole genome shotgun (WGS) entry which is preliminary data.</text>
</comment>
<gene>
    <name evidence="1" type="ORF">HPB48_002643</name>
</gene>
<evidence type="ECO:0000313" key="2">
    <source>
        <dbReference type="Proteomes" id="UP000821853"/>
    </source>
</evidence>
<dbReference type="VEuPathDB" id="VectorBase:HLOH_047830"/>
<reference evidence="1 2" key="1">
    <citation type="journal article" date="2020" name="Cell">
        <title>Large-Scale Comparative Analyses of Tick Genomes Elucidate Their Genetic Diversity and Vector Capacities.</title>
        <authorList>
            <consortium name="Tick Genome and Microbiome Consortium (TIGMIC)"/>
            <person name="Jia N."/>
            <person name="Wang J."/>
            <person name="Shi W."/>
            <person name="Du L."/>
            <person name="Sun Y."/>
            <person name="Zhan W."/>
            <person name="Jiang J.F."/>
            <person name="Wang Q."/>
            <person name="Zhang B."/>
            <person name="Ji P."/>
            <person name="Bell-Sakyi L."/>
            <person name="Cui X.M."/>
            <person name="Yuan T.T."/>
            <person name="Jiang B.G."/>
            <person name="Yang W.F."/>
            <person name="Lam T.T."/>
            <person name="Chang Q.C."/>
            <person name="Ding S.J."/>
            <person name="Wang X.J."/>
            <person name="Zhu J.G."/>
            <person name="Ruan X.D."/>
            <person name="Zhao L."/>
            <person name="Wei J.T."/>
            <person name="Ye R.Z."/>
            <person name="Que T.C."/>
            <person name="Du C.H."/>
            <person name="Zhou Y.H."/>
            <person name="Cheng J.X."/>
            <person name="Dai P.F."/>
            <person name="Guo W.B."/>
            <person name="Han X.H."/>
            <person name="Huang E.J."/>
            <person name="Li L.F."/>
            <person name="Wei W."/>
            <person name="Gao Y.C."/>
            <person name="Liu J.Z."/>
            <person name="Shao H.Z."/>
            <person name="Wang X."/>
            <person name="Wang C.C."/>
            <person name="Yang T.C."/>
            <person name="Huo Q.B."/>
            <person name="Li W."/>
            <person name="Chen H.Y."/>
            <person name="Chen S.E."/>
            <person name="Zhou L.G."/>
            <person name="Ni X.B."/>
            <person name="Tian J.H."/>
            <person name="Sheng Y."/>
            <person name="Liu T."/>
            <person name="Pan Y.S."/>
            <person name="Xia L.Y."/>
            <person name="Li J."/>
            <person name="Zhao F."/>
            <person name="Cao W.C."/>
        </authorList>
    </citation>
    <scope>NUCLEOTIDE SEQUENCE [LARGE SCALE GENOMIC DNA]</scope>
    <source>
        <strain evidence="1">HaeL-2018</strain>
    </source>
</reference>
<dbReference type="EMBL" id="JABSTR010000004">
    <property type="protein sequence ID" value="KAH9369011.1"/>
    <property type="molecule type" value="Genomic_DNA"/>
</dbReference>
<dbReference type="AlphaFoldDB" id="A0A9J6G1U1"/>
<evidence type="ECO:0008006" key="3">
    <source>
        <dbReference type="Google" id="ProtNLM"/>
    </source>
</evidence>
<keyword evidence="2" id="KW-1185">Reference proteome</keyword>
<protein>
    <recommendedName>
        <fullName evidence="3">Tick transposon</fullName>
    </recommendedName>
</protein>